<sequence length="81" mass="9175">MTVSVGGVDNAKLDFDCAVRRSEVQWIAEECLVKKLIHLRTGIGAREAGHRTWSGPASRRIMCPSPWHTRARPVEIRELHQ</sequence>
<dbReference type="AlphaFoldDB" id="K6VS79"/>
<protein>
    <submittedName>
        <fullName evidence="1">Uncharacterized protein</fullName>
    </submittedName>
</protein>
<dbReference type="EMBL" id="BAHC01000070">
    <property type="protein sequence ID" value="GAB89760.1"/>
    <property type="molecule type" value="Genomic_DNA"/>
</dbReference>
<evidence type="ECO:0000313" key="1">
    <source>
        <dbReference type="EMBL" id="GAB89760.1"/>
    </source>
</evidence>
<reference evidence="1 2" key="1">
    <citation type="submission" date="2012-08" db="EMBL/GenBank/DDBJ databases">
        <title>Whole genome shotgun sequence of Gordonia rhizosphera NBRC 16068.</title>
        <authorList>
            <person name="Takarada H."/>
            <person name="Isaki S."/>
            <person name="Hosoyama A."/>
            <person name="Tsuchikane K."/>
            <person name="Katsumata H."/>
            <person name="Baba S."/>
            <person name="Ohji S."/>
            <person name="Yamazaki S."/>
            <person name="Fujita N."/>
        </authorList>
    </citation>
    <scope>NUCLEOTIDE SEQUENCE [LARGE SCALE GENOMIC DNA]</scope>
    <source>
        <strain evidence="1 2">NBRC 16068</strain>
    </source>
</reference>
<dbReference type="Proteomes" id="UP000008363">
    <property type="component" value="Unassembled WGS sequence"/>
</dbReference>
<accession>K6VS79</accession>
<organism evidence="1 2">
    <name type="scientific">Gordonia rhizosphera NBRC 16068</name>
    <dbReference type="NCBI Taxonomy" id="1108045"/>
    <lineage>
        <taxon>Bacteria</taxon>
        <taxon>Bacillati</taxon>
        <taxon>Actinomycetota</taxon>
        <taxon>Actinomycetes</taxon>
        <taxon>Mycobacteriales</taxon>
        <taxon>Gordoniaceae</taxon>
        <taxon>Gordonia</taxon>
    </lineage>
</organism>
<dbReference type="RefSeq" id="WP_006332033.1">
    <property type="nucleotide sequence ID" value="NZ_BAHC01000070.1"/>
</dbReference>
<comment type="caution">
    <text evidence="1">The sequence shown here is derived from an EMBL/GenBank/DDBJ whole genome shotgun (WGS) entry which is preliminary data.</text>
</comment>
<evidence type="ECO:0000313" key="2">
    <source>
        <dbReference type="Proteomes" id="UP000008363"/>
    </source>
</evidence>
<proteinExistence type="predicted"/>
<keyword evidence="2" id="KW-1185">Reference proteome</keyword>
<gene>
    <name evidence="1" type="ORF">GORHZ_070_00150</name>
</gene>
<name>K6VS79_9ACTN</name>